<evidence type="ECO:0000313" key="2">
    <source>
        <dbReference type="EMBL" id="KAG2320614.1"/>
    </source>
</evidence>
<protein>
    <submittedName>
        <fullName evidence="2">Uncharacterized protein</fullName>
    </submittedName>
</protein>
<dbReference type="EMBL" id="JAAMPC010000003">
    <property type="protein sequence ID" value="KAG2320614.1"/>
    <property type="molecule type" value="Genomic_DNA"/>
</dbReference>
<reference evidence="2 3" key="1">
    <citation type="submission" date="2020-02" db="EMBL/GenBank/DDBJ databases">
        <authorList>
            <person name="Ma Q."/>
            <person name="Huang Y."/>
            <person name="Song X."/>
            <person name="Pei D."/>
        </authorList>
    </citation>
    <scope>NUCLEOTIDE SEQUENCE [LARGE SCALE GENOMIC DNA]</scope>
    <source>
        <strain evidence="2">Sxm20200214</strain>
        <tissue evidence="2">Leaf</tissue>
    </source>
</reference>
<dbReference type="OrthoDB" id="306690at2759"/>
<feature type="compositionally biased region" description="Basic and acidic residues" evidence="1">
    <location>
        <begin position="19"/>
        <end position="41"/>
    </location>
</feature>
<evidence type="ECO:0000256" key="1">
    <source>
        <dbReference type="SAM" id="MobiDB-lite"/>
    </source>
</evidence>
<keyword evidence="3" id="KW-1185">Reference proteome</keyword>
<feature type="compositionally biased region" description="Polar residues" evidence="1">
    <location>
        <begin position="1"/>
        <end position="18"/>
    </location>
</feature>
<name>A0A8X7VZV8_BRACI</name>
<proteinExistence type="predicted"/>
<gene>
    <name evidence="2" type="ORF">Bca52824_013827</name>
</gene>
<organism evidence="2 3">
    <name type="scientific">Brassica carinata</name>
    <name type="common">Ethiopian mustard</name>
    <name type="synonym">Abyssinian cabbage</name>
    <dbReference type="NCBI Taxonomy" id="52824"/>
    <lineage>
        <taxon>Eukaryota</taxon>
        <taxon>Viridiplantae</taxon>
        <taxon>Streptophyta</taxon>
        <taxon>Embryophyta</taxon>
        <taxon>Tracheophyta</taxon>
        <taxon>Spermatophyta</taxon>
        <taxon>Magnoliopsida</taxon>
        <taxon>eudicotyledons</taxon>
        <taxon>Gunneridae</taxon>
        <taxon>Pentapetalae</taxon>
        <taxon>rosids</taxon>
        <taxon>malvids</taxon>
        <taxon>Brassicales</taxon>
        <taxon>Brassicaceae</taxon>
        <taxon>Brassiceae</taxon>
        <taxon>Brassica</taxon>
    </lineage>
</organism>
<feature type="region of interest" description="Disordered" evidence="1">
    <location>
        <begin position="1"/>
        <end position="66"/>
    </location>
</feature>
<dbReference type="Proteomes" id="UP000886595">
    <property type="component" value="Unassembled WGS sequence"/>
</dbReference>
<comment type="caution">
    <text evidence="2">The sequence shown here is derived from an EMBL/GenBank/DDBJ whole genome shotgun (WGS) entry which is preliminary data.</text>
</comment>
<accession>A0A8X7VZV8</accession>
<evidence type="ECO:0000313" key="3">
    <source>
        <dbReference type="Proteomes" id="UP000886595"/>
    </source>
</evidence>
<dbReference type="AlphaFoldDB" id="A0A8X7VZV8"/>
<sequence length="66" mass="7542">MYHPPATTTSVRPASSNRRTPERSDDRGVAVDEHAFHEMKQSEAGNSLRNEESPRRSRHGEGKKRR</sequence>
<feature type="compositionally biased region" description="Basic residues" evidence="1">
    <location>
        <begin position="56"/>
        <end position="66"/>
    </location>
</feature>